<gene>
    <name evidence="1" type="ORF">CHGG_02803</name>
</gene>
<dbReference type="InParanoid" id="Q2HAF1"/>
<dbReference type="VEuPathDB" id="FungiDB:CHGG_02803"/>
<dbReference type="RefSeq" id="XP_001229319.1">
    <property type="nucleotide sequence ID" value="XM_001229318.1"/>
</dbReference>
<proteinExistence type="predicted"/>
<dbReference type="OrthoDB" id="10528896at2759"/>
<name>Q2HAF1_CHAGB</name>
<dbReference type="GeneID" id="4389664"/>
<dbReference type="Proteomes" id="UP000001056">
    <property type="component" value="Unassembled WGS sequence"/>
</dbReference>
<dbReference type="AlphaFoldDB" id="Q2HAF1"/>
<evidence type="ECO:0000313" key="2">
    <source>
        <dbReference type="Proteomes" id="UP000001056"/>
    </source>
</evidence>
<sequence>MPHTSIPTHGGVPVLRPEIGRLGKKHGACWSAREVCEKEEVEVEAKAPQVSVGPDVRRLVIQALWSAAKTRFSSPSLLRRQPLHPD</sequence>
<keyword evidence="2" id="KW-1185">Reference proteome</keyword>
<dbReference type="EMBL" id="CH408030">
    <property type="protein sequence ID" value="EAQ90868.1"/>
    <property type="molecule type" value="Genomic_DNA"/>
</dbReference>
<organism evidence="1 2">
    <name type="scientific">Chaetomium globosum (strain ATCC 6205 / CBS 148.51 / DSM 1962 / NBRC 6347 / NRRL 1970)</name>
    <name type="common">Soil fungus</name>
    <dbReference type="NCBI Taxonomy" id="306901"/>
    <lineage>
        <taxon>Eukaryota</taxon>
        <taxon>Fungi</taxon>
        <taxon>Dikarya</taxon>
        <taxon>Ascomycota</taxon>
        <taxon>Pezizomycotina</taxon>
        <taxon>Sordariomycetes</taxon>
        <taxon>Sordariomycetidae</taxon>
        <taxon>Sordariales</taxon>
        <taxon>Chaetomiaceae</taxon>
        <taxon>Chaetomium</taxon>
    </lineage>
</organism>
<protein>
    <submittedName>
        <fullName evidence="1">Uncharacterized protein</fullName>
    </submittedName>
</protein>
<dbReference type="HOGENOM" id="CLU_2497690_0_0_1"/>
<reference evidence="2" key="1">
    <citation type="journal article" date="2015" name="Genome Announc.">
        <title>Draft genome sequence of the cellulolytic fungus Chaetomium globosum.</title>
        <authorList>
            <person name="Cuomo C.A."/>
            <person name="Untereiner W.A."/>
            <person name="Ma L.-J."/>
            <person name="Grabherr M."/>
            <person name="Birren B.W."/>
        </authorList>
    </citation>
    <scope>NUCLEOTIDE SEQUENCE [LARGE SCALE GENOMIC DNA]</scope>
    <source>
        <strain evidence="2">ATCC 6205 / CBS 148.51 / DSM 1962 / NBRC 6347 / NRRL 1970</strain>
    </source>
</reference>
<evidence type="ECO:0000313" key="1">
    <source>
        <dbReference type="EMBL" id="EAQ90868.1"/>
    </source>
</evidence>
<accession>Q2HAF1</accession>